<gene>
    <name evidence="2" type="ORF">LX24_01519</name>
</gene>
<dbReference type="SUPFAM" id="SSF102114">
    <property type="entry name" value="Radical SAM enzymes"/>
    <property type="match status" value="1"/>
</dbReference>
<dbReference type="Proteomes" id="UP000323166">
    <property type="component" value="Unassembled WGS sequence"/>
</dbReference>
<dbReference type="InterPro" id="IPR007549">
    <property type="entry name" value="DUF512"/>
</dbReference>
<organism evidence="2 3">
    <name type="scientific">Desulfallas thermosapovorans DSM 6562</name>
    <dbReference type="NCBI Taxonomy" id="1121431"/>
    <lineage>
        <taxon>Bacteria</taxon>
        <taxon>Bacillati</taxon>
        <taxon>Bacillota</taxon>
        <taxon>Clostridia</taxon>
        <taxon>Eubacteriales</taxon>
        <taxon>Desulfallaceae</taxon>
        <taxon>Desulfallas</taxon>
    </lineage>
</organism>
<keyword evidence="3" id="KW-1185">Reference proteome</keyword>
<protein>
    <submittedName>
        <fullName evidence="2">Putative radical SAM enzyme (TIGR03279 family)</fullName>
    </submittedName>
</protein>
<dbReference type="AlphaFoldDB" id="A0A5S4ZRL9"/>
<dbReference type="Pfam" id="PF19238">
    <property type="entry name" value="Radical_SAM_2"/>
    <property type="match status" value="1"/>
</dbReference>
<dbReference type="Gene3D" id="3.20.20.70">
    <property type="entry name" value="Aldolase class I"/>
    <property type="match status" value="1"/>
</dbReference>
<dbReference type="PROSITE" id="PS50106">
    <property type="entry name" value="PDZ"/>
    <property type="match status" value="1"/>
</dbReference>
<dbReference type="InterPro" id="IPR001478">
    <property type="entry name" value="PDZ"/>
</dbReference>
<dbReference type="SUPFAM" id="SSF50156">
    <property type="entry name" value="PDZ domain-like"/>
    <property type="match status" value="1"/>
</dbReference>
<evidence type="ECO:0000259" key="1">
    <source>
        <dbReference type="PROSITE" id="PS50106"/>
    </source>
</evidence>
<comment type="caution">
    <text evidence="2">The sequence shown here is derived from an EMBL/GenBank/DDBJ whole genome shotgun (WGS) entry which is preliminary data.</text>
</comment>
<feature type="domain" description="PDZ" evidence="1">
    <location>
        <begin position="1"/>
        <end position="54"/>
    </location>
</feature>
<dbReference type="Pfam" id="PF04459">
    <property type="entry name" value="DUF512"/>
    <property type="match status" value="1"/>
</dbReference>
<dbReference type="InterPro" id="IPR045375">
    <property type="entry name" value="Put_radical_SAM-like_N"/>
</dbReference>
<sequence>MRDRGLIITSVVENSIAGELGIQPGDVLLQVNGREIKDILDYQYLTADENVQLLVQKYNGEHWLLEIEKDYDESLGLAFRNGGWGATRRCGNKCIFCFVDQMPGEMRRTLYIKDDDYRLSFVQGNFITLTNVGAAELERIAQMRMSPLYISVHTTNPALRREIMGNPRAGQIMGQLRYLAEAGIEMHTQVVLCPGINDGPELNRTIGDLGELWPAVRSLAVVPVGLTTSRRGLYNLSTYDRQKARAVLQEVQRWQKVFMTGYQYPLVFASDEFYLLAGEPVPAAEDYGGFPQTENGVGLVRLFLDEWQQLADNLPRRLDTPVHYSLVTGTLAGPVLAPVVAELNRIAGLHLDLHVLENRFFGKTVTVAGLLTGQDLLQGLAGRDLGDRLFIPGVMLRDGDQVFLDDITPGEISSRLNVQVSPVDGPEELVCALGLRQ</sequence>
<dbReference type="CDD" id="cd01335">
    <property type="entry name" value="Radical_SAM"/>
    <property type="match status" value="1"/>
</dbReference>
<reference evidence="2 3" key="1">
    <citation type="submission" date="2019-07" db="EMBL/GenBank/DDBJ databases">
        <title>Genomic Encyclopedia of Type Strains, Phase I: the one thousand microbial genomes (KMG-I) project.</title>
        <authorList>
            <person name="Kyrpides N."/>
        </authorList>
    </citation>
    <scope>NUCLEOTIDE SEQUENCE [LARGE SCALE GENOMIC DNA]</scope>
    <source>
        <strain evidence="2 3">DSM 6562</strain>
    </source>
</reference>
<dbReference type="InterPro" id="IPR041489">
    <property type="entry name" value="PDZ_6"/>
</dbReference>
<proteinExistence type="predicted"/>
<dbReference type="InterPro" id="IPR013785">
    <property type="entry name" value="Aldolase_TIM"/>
</dbReference>
<dbReference type="InterPro" id="IPR058240">
    <property type="entry name" value="rSAM_sf"/>
</dbReference>
<evidence type="ECO:0000313" key="3">
    <source>
        <dbReference type="Proteomes" id="UP000323166"/>
    </source>
</evidence>
<dbReference type="EMBL" id="VNHM01000007">
    <property type="protein sequence ID" value="TYO95557.1"/>
    <property type="molecule type" value="Genomic_DNA"/>
</dbReference>
<name>A0A5S4ZRL9_9FIRM</name>
<evidence type="ECO:0000313" key="2">
    <source>
        <dbReference type="EMBL" id="TYO95557.1"/>
    </source>
</evidence>
<accession>A0A5S4ZRL9</accession>
<dbReference type="InterPro" id="IPR036034">
    <property type="entry name" value="PDZ_sf"/>
</dbReference>
<dbReference type="Pfam" id="PF17820">
    <property type="entry name" value="PDZ_6"/>
    <property type="match status" value="1"/>
</dbReference>
<dbReference type="Gene3D" id="2.30.42.10">
    <property type="match status" value="1"/>
</dbReference>